<comment type="caution">
    <text evidence="2">The sequence shown here is derived from an EMBL/GenBank/DDBJ whole genome shotgun (WGS) entry which is preliminary data.</text>
</comment>
<organism evidence="2 3">
    <name type="scientific">Plakobranchus ocellatus</name>
    <dbReference type="NCBI Taxonomy" id="259542"/>
    <lineage>
        <taxon>Eukaryota</taxon>
        <taxon>Metazoa</taxon>
        <taxon>Spiralia</taxon>
        <taxon>Lophotrochozoa</taxon>
        <taxon>Mollusca</taxon>
        <taxon>Gastropoda</taxon>
        <taxon>Heterobranchia</taxon>
        <taxon>Euthyneura</taxon>
        <taxon>Panpulmonata</taxon>
        <taxon>Sacoglossa</taxon>
        <taxon>Placobranchoidea</taxon>
        <taxon>Plakobranchidae</taxon>
        <taxon>Plakobranchus</taxon>
    </lineage>
</organism>
<feature type="compositionally biased region" description="Acidic residues" evidence="1">
    <location>
        <begin position="59"/>
        <end position="93"/>
    </location>
</feature>
<name>A0AAV4BTG7_9GAST</name>
<dbReference type="EMBL" id="BLXT01005367">
    <property type="protein sequence ID" value="GFO22292.1"/>
    <property type="molecule type" value="Genomic_DNA"/>
</dbReference>
<accession>A0AAV4BTG7</accession>
<dbReference type="Proteomes" id="UP000735302">
    <property type="component" value="Unassembled WGS sequence"/>
</dbReference>
<gene>
    <name evidence="2" type="ORF">PoB_004879700</name>
</gene>
<feature type="region of interest" description="Disordered" evidence="1">
    <location>
        <begin position="42"/>
        <end position="93"/>
    </location>
</feature>
<sequence>MFVPDKVPKEETWWLIIIRVMSRSLPVDLKLFGAFLVRLGTADGQLGSNPQQNRFAEGEKEEEEEEEQEEGEEEEEKKEEEEEEEEEEDEEEE</sequence>
<evidence type="ECO:0000256" key="1">
    <source>
        <dbReference type="SAM" id="MobiDB-lite"/>
    </source>
</evidence>
<proteinExistence type="predicted"/>
<reference evidence="2 3" key="1">
    <citation type="journal article" date="2021" name="Elife">
        <title>Chloroplast acquisition without the gene transfer in kleptoplastic sea slugs, Plakobranchus ocellatus.</title>
        <authorList>
            <person name="Maeda T."/>
            <person name="Takahashi S."/>
            <person name="Yoshida T."/>
            <person name="Shimamura S."/>
            <person name="Takaki Y."/>
            <person name="Nagai Y."/>
            <person name="Toyoda A."/>
            <person name="Suzuki Y."/>
            <person name="Arimoto A."/>
            <person name="Ishii H."/>
            <person name="Satoh N."/>
            <person name="Nishiyama T."/>
            <person name="Hasebe M."/>
            <person name="Maruyama T."/>
            <person name="Minagawa J."/>
            <person name="Obokata J."/>
            <person name="Shigenobu S."/>
        </authorList>
    </citation>
    <scope>NUCLEOTIDE SEQUENCE [LARGE SCALE GENOMIC DNA]</scope>
</reference>
<keyword evidence="3" id="KW-1185">Reference proteome</keyword>
<evidence type="ECO:0000313" key="2">
    <source>
        <dbReference type="EMBL" id="GFO22292.1"/>
    </source>
</evidence>
<protein>
    <submittedName>
        <fullName evidence="2">Uncharacterized protein</fullName>
    </submittedName>
</protein>
<dbReference type="AlphaFoldDB" id="A0AAV4BTG7"/>
<evidence type="ECO:0000313" key="3">
    <source>
        <dbReference type="Proteomes" id="UP000735302"/>
    </source>
</evidence>